<evidence type="ECO:0000313" key="1">
    <source>
        <dbReference type="EMBL" id="SDR73471.1"/>
    </source>
</evidence>
<sequence length="56" mass="5876">MPPQRGGAALLLSFVNDAARALWEDRRVSVTMERQGHKIKTASGGFAHVGGTAAAL</sequence>
<dbReference type="STRING" id="412690.SAMN04489834_0094"/>
<organism evidence="1 2">
    <name type="scientific">Microterricola viridarii</name>
    <dbReference type="NCBI Taxonomy" id="412690"/>
    <lineage>
        <taxon>Bacteria</taxon>
        <taxon>Bacillati</taxon>
        <taxon>Actinomycetota</taxon>
        <taxon>Actinomycetes</taxon>
        <taxon>Micrococcales</taxon>
        <taxon>Microbacteriaceae</taxon>
        <taxon>Microterricola</taxon>
    </lineage>
</organism>
<gene>
    <name evidence="1" type="ORF">SAMN04489834_0094</name>
</gene>
<name>A0A1H1LFV1_9MICO</name>
<dbReference type="AlphaFoldDB" id="A0A1H1LFV1"/>
<keyword evidence="2" id="KW-1185">Reference proteome</keyword>
<protein>
    <submittedName>
        <fullName evidence="1">Uncharacterized protein</fullName>
    </submittedName>
</protein>
<evidence type="ECO:0000313" key="2">
    <source>
        <dbReference type="Proteomes" id="UP000181956"/>
    </source>
</evidence>
<accession>A0A1H1LFV1</accession>
<proteinExistence type="predicted"/>
<reference evidence="2" key="1">
    <citation type="submission" date="2016-10" db="EMBL/GenBank/DDBJ databases">
        <authorList>
            <person name="Varghese N."/>
            <person name="Submissions S."/>
        </authorList>
    </citation>
    <scope>NUCLEOTIDE SEQUENCE [LARGE SCALE GENOMIC DNA]</scope>
    <source>
        <strain evidence="2">DSM 21772</strain>
    </source>
</reference>
<dbReference type="EMBL" id="LT629742">
    <property type="protein sequence ID" value="SDR73471.1"/>
    <property type="molecule type" value="Genomic_DNA"/>
</dbReference>
<dbReference type="Proteomes" id="UP000181956">
    <property type="component" value="Chromosome I"/>
</dbReference>